<keyword evidence="8" id="KW-0503">Monooxygenase</keyword>
<evidence type="ECO:0000256" key="4">
    <source>
        <dbReference type="ARBA" id="ARBA00023002"/>
    </source>
</evidence>
<name>A0AAD6N577_PENCN</name>
<organism evidence="8 9">
    <name type="scientific">Penicillium canescens</name>
    <dbReference type="NCBI Taxonomy" id="5083"/>
    <lineage>
        <taxon>Eukaryota</taxon>
        <taxon>Fungi</taxon>
        <taxon>Dikarya</taxon>
        <taxon>Ascomycota</taxon>
        <taxon>Pezizomycotina</taxon>
        <taxon>Eurotiomycetes</taxon>
        <taxon>Eurotiomycetidae</taxon>
        <taxon>Eurotiales</taxon>
        <taxon>Aspergillaceae</taxon>
        <taxon>Penicillium</taxon>
    </lineage>
</organism>
<dbReference type="GO" id="GO:0020037">
    <property type="term" value="F:heme binding"/>
    <property type="evidence" value="ECO:0007669"/>
    <property type="project" value="InterPro"/>
</dbReference>
<evidence type="ECO:0000256" key="2">
    <source>
        <dbReference type="ARBA" id="ARBA00010617"/>
    </source>
</evidence>
<comment type="similarity">
    <text evidence="2">Belongs to the cytochrome P450 family.</text>
</comment>
<dbReference type="GO" id="GO:0016705">
    <property type="term" value="F:oxidoreductase activity, acting on paired donors, with incorporation or reduction of molecular oxygen"/>
    <property type="evidence" value="ECO:0007669"/>
    <property type="project" value="InterPro"/>
</dbReference>
<dbReference type="Gene3D" id="1.10.630.10">
    <property type="entry name" value="Cytochrome P450"/>
    <property type="match status" value="1"/>
</dbReference>
<dbReference type="PANTHER" id="PTHR24305">
    <property type="entry name" value="CYTOCHROME P450"/>
    <property type="match status" value="1"/>
</dbReference>
<dbReference type="GO" id="GO:0005506">
    <property type="term" value="F:iron ion binding"/>
    <property type="evidence" value="ECO:0007669"/>
    <property type="project" value="InterPro"/>
</dbReference>
<dbReference type="InterPro" id="IPR002403">
    <property type="entry name" value="Cyt_P450_E_grp-IV"/>
</dbReference>
<protein>
    <submittedName>
        <fullName evidence="8">Cytochrome P450 monooxygenase</fullName>
    </submittedName>
</protein>
<keyword evidence="6" id="KW-0349">Heme</keyword>
<sequence length="453" mass="51633">MLLSLLILILAAWGVGALGLPLCRNWSIAQRLKVPVIVSPIYHGQWGHIQTLMEGNLPISWQRIFPFVRILRPQWVFREKHAIFEKYGNMFAIVTPAGCELYIADSKAASEILMRKKDFPKPLDFTILLKACLGLDNDDNNAAASLVTDTAMKQLETFFKMILRNPEVRKGGQRSRDAFRASYQEIKSVLTGLVNYRRRHPSTKNDLLSSMLSLRDAQMLSDEEIESNLFLFMFAGHETTANTLVYIVYLLAIFPDWQNWVIQEIDEIFSGIPLDKEISYKDVFNRLTRLKAIMYETLRLYGPVVNLLRRTSPDQDQAITSSGGSGILIPASTLINILTPALHTNRHYWGSDALSWKPDRWLSKKNLDSEKVDHLFAWAEGPRACPGRKFSQLEILAVIVTLLRQTSVQIVPRPGISLEEAKMEALGVLQNSRSLLTLHIERPELIHIRWCPR</sequence>
<gene>
    <name evidence="8" type="ORF">N7460_009967</name>
</gene>
<dbReference type="InterPro" id="IPR001128">
    <property type="entry name" value="Cyt_P450"/>
</dbReference>
<evidence type="ECO:0000256" key="6">
    <source>
        <dbReference type="PIRSR" id="PIRSR602403-1"/>
    </source>
</evidence>
<dbReference type="PRINTS" id="PR00385">
    <property type="entry name" value="P450"/>
</dbReference>
<feature type="chain" id="PRO_5042074631" evidence="7">
    <location>
        <begin position="18"/>
        <end position="453"/>
    </location>
</feature>
<feature type="signal peptide" evidence="7">
    <location>
        <begin position="1"/>
        <end position="17"/>
    </location>
</feature>
<reference evidence="8" key="1">
    <citation type="journal article" date="2023" name="IMA Fungus">
        <title>Comparative genomic study of the Penicillium genus elucidates a diverse pangenome and 15 lateral gene transfer events.</title>
        <authorList>
            <person name="Petersen C."/>
            <person name="Sorensen T."/>
            <person name="Nielsen M.R."/>
            <person name="Sondergaard T.E."/>
            <person name="Sorensen J.L."/>
            <person name="Fitzpatrick D.A."/>
            <person name="Frisvad J.C."/>
            <person name="Nielsen K.L."/>
        </authorList>
    </citation>
    <scope>NUCLEOTIDE SEQUENCE</scope>
    <source>
        <strain evidence="8">IBT 15450</strain>
    </source>
</reference>
<dbReference type="InterPro" id="IPR050121">
    <property type="entry name" value="Cytochrome_P450_monoxygenase"/>
</dbReference>
<evidence type="ECO:0000256" key="1">
    <source>
        <dbReference type="ARBA" id="ARBA00001971"/>
    </source>
</evidence>
<dbReference type="EMBL" id="JAQJZL010000012">
    <property type="protein sequence ID" value="KAJ6034150.1"/>
    <property type="molecule type" value="Genomic_DNA"/>
</dbReference>
<keyword evidence="9" id="KW-1185">Reference proteome</keyword>
<comment type="caution">
    <text evidence="8">The sequence shown here is derived from an EMBL/GenBank/DDBJ whole genome shotgun (WGS) entry which is preliminary data.</text>
</comment>
<keyword evidence="4" id="KW-0560">Oxidoreductase</keyword>
<proteinExistence type="inferred from homology"/>
<evidence type="ECO:0000256" key="7">
    <source>
        <dbReference type="SAM" id="SignalP"/>
    </source>
</evidence>
<dbReference type="SUPFAM" id="SSF48264">
    <property type="entry name" value="Cytochrome P450"/>
    <property type="match status" value="1"/>
</dbReference>
<evidence type="ECO:0000256" key="3">
    <source>
        <dbReference type="ARBA" id="ARBA00022723"/>
    </source>
</evidence>
<evidence type="ECO:0000313" key="9">
    <source>
        <dbReference type="Proteomes" id="UP001219568"/>
    </source>
</evidence>
<evidence type="ECO:0000313" key="8">
    <source>
        <dbReference type="EMBL" id="KAJ6034150.1"/>
    </source>
</evidence>
<dbReference type="GO" id="GO:0043386">
    <property type="term" value="P:mycotoxin biosynthetic process"/>
    <property type="evidence" value="ECO:0007669"/>
    <property type="project" value="UniProtKB-ARBA"/>
</dbReference>
<keyword evidence="7" id="KW-0732">Signal</keyword>
<comment type="cofactor">
    <cofactor evidence="1 6">
        <name>heme</name>
        <dbReference type="ChEBI" id="CHEBI:30413"/>
    </cofactor>
</comment>
<dbReference type="PRINTS" id="PR00465">
    <property type="entry name" value="EP450IV"/>
</dbReference>
<dbReference type="AlphaFoldDB" id="A0AAD6N577"/>
<feature type="binding site" description="axial binding residue" evidence="6">
    <location>
        <position position="385"/>
    </location>
    <ligand>
        <name>heme</name>
        <dbReference type="ChEBI" id="CHEBI:30413"/>
    </ligand>
    <ligandPart>
        <name>Fe</name>
        <dbReference type="ChEBI" id="CHEBI:18248"/>
    </ligandPart>
</feature>
<keyword evidence="3 6" id="KW-0479">Metal-binding</keyword>
<dbReference type="Proteomes" id="UP001219568">
    <property type="component" value="Unassembled WGS sequence"/>
</dbReference>
<evidence type="ECO:0000256" key="5">
    <source>
        <dbReference type="ARBA" id="ARBA00023004"/>
    </source>
</evidence>
<accession>A0AAD6N577</accession>
<keyword evidence="5 6" id="KW-0408">Iron</keyword>
<reference evidence="8" key="2">
    <citation type="submission" date="2023-01" db="EMBL/GenBank/DDBJ databases">
        <authorList>
            <person name="Petersen C."/>
        </authorList>
    </citation>
    <scope>NUCLEOTIDE SEQUENCE</scope>
    <source>
        <strain evidence="8">IBT 15450</strain>
    </source>
</reference>
<dbReference type="Pfam" id="PF00067">
    <property type="entry name" value="p450"/>
    <property type="match status" value="1"/>
</dbReference>
<dbReference type="GO" id="GO:0004497">
    <property type="term" value="F:monooxygenase activity"/>
    <property type="evidence" value="ECO:0007669"/>
    <property type="project" value="UniProtKB-KW"/>
</dbReference>
<dbReference type="PANTHER" id="PTHR24305:SF166">
    <property type="entry name" value="CYTOCHROME P450 12A4, MITOCHONDRIAL-RELATED"/>
    <property type="match status" value="1"/>
</dbReference>
<dbReference type="InterPro" id="IPR036396">
    <property type="entry name" value="Cyt_P450_sf"/>
</dbReference>